<dbReference type="InterPro" id="IPR037923">
    <property type="entry name" value="HTH-like"/>
</dbReference>
<keyword evidence="1" id="KW-0805">Transcription regulation</keyword>
<organism evidence="5 6">
    <name type="scientific">Paenibacillus selenitireducens</name>
    <dbReference type="NCBI Taxonomy" id="1324314"/>
    <lineage>
        <taxon>Bacteria</taxon>
        <taxon>Bacillati</taxon>
        <taxon>Bacillota</taxon>
        <taxon>Bacilli</taxon>
        <taxon>Bacillales</taxon>
        <taxon>Paenibacillaceae</taxon>
        <taxon>Paenibacillus</taxon>
    </lineage>
</organism>
<keyword evidence="2" id="KW-0238">DNA-binding</keyword>
<evidence type="ECO:0000313" key="6">
    <source>
        <dbReference type="Proteomes" id="UP000190188"/>
    </source>
</evidence>
<evidence type="ECO:0000259" key="4">
    <source>
        <dbReference type="PROSITE" id="PS01124"/>
    </source>
</evidence>
<keyword evidence="6" id="KW-1185">Reference proteome</keyword>
<gene>
    <name evidence="5" type="ORF">BVG16_22605</name>
</gene>
<dbReference type="GO" id="GO:0043565">
    <property type="term" value="F:sequence-specific DNA binding"/>
    <property type="evidence" value="ECO:0007669"/>
    <property type="project" value="InterPro"/>
</dbReference>
<dbReference type="PANTHER" id="PTHR43280:SF2">
    <property type="entry name" value="HTH-TYPE TRANSCRIPTIONAL REGULATOR EXSA"/>
    <property type="match status" value="1"/>
</dbReference>
<sequence>MNSDYISPYIRRAMDNYIPPNWGIRERVIWDYELLYVMQGKLRITVEDIIYEGQCGDIFLFKPQQRHSIHVTGDKDARQPHIHFDLLEQPDSPHVDISFKPLSDMDERELQWFRPDHLSSPAFHLPSYIRLDNPRIFENMLFVIIKEFEQKLPLYQTRLKGLLIDLLVYLFREHNWNKTPQVMSNSNLLYRVQAYLNNQVHQEVRLDELSREFCISKFYLNRLFKSAYHVSPIQYHQNMRIEKAKEMVQFTDLPLEKIAELCGFTGIHTFSRAFKNKEGVPPSVYRKKKE</sequence>
<dbReference type="STRING" id="1324314.BVG16_22605"/>
<dbReference type="InterPro" id="IPR003313">
    <property type="entry name" value="AraC-bd"/>
</dbReference>
<dbReference type="Gene3D" id="2.60.120.10">
    <property type="entry name" value="Jelly Rolls"/>
    <property type="match status" value="1"/>
</dbReference>
<dbReference type="SMART" id="SM00342">
    <property type="entry name" value="HTH_ARAC"/>
    <property type="match status" value="1"/>
</dbReference>
<evidence type="ECO:0000313" key="5">
    <source>
        <dbReference type="EMBL" id="OPA74788.1"/>
    </source>
</evidence>
<dbReference type="SUPFAM" id="SSF46689">
    <property type="entry name" value="Homeodomain-like"/>
    <property type="match status" value="2"/>
</dbReference>
<reference evidence="5 6" key="1">
    <citation type="submission" date="2017-01" db="EMBL/GenBank/DDBJ databases">
        <title>Genome analysis of Paenibacillus selenitrireducens ES3-24.</title>
        <authorList>
            <person name="Xu D."/>
            <person name="Yao R."/>
            <person name="Zheng S."/>
        </authorList>
    </citation>
    <scope>NUCLEOTIDE SEQUENCE [LARGE SCALE GENOMIC DNA]</scope>
    <source>
        <strain evidence="5 6">ES3-24</strain>
    </source>
</reference>
<dbReference type="OrthoDB" id="2831254at2"/>
<dbReference type="Pfam" id="PF12833">
    <property type="entry name" value="HTH_18"/>
    <property type="match status" value="1"/>
</dbReference>
<dbReference type="RefSeq" id="WP_078501701.1">
    <property type="nucleotide sequence ID" value="NZ_MSZX01000010.1"/>
</dbReference>
<evidence type="ECO:0000256" key="3">
    <source>
        <dbReference type="ARBA" id="ARBA00023163"/>
    </source>
</evidence>
<dbReference type="CDD" id="cd02209">
    <property type="entry name" value="cupin_XRE_C"/>
    <property type="match status" value="1"/>
</dbReference>
<evidence type="ECO:0000256" key="1">
    <source>
        <dbReference type="ARBA" id="ARBA00023015"/>
    </source>
</evidence>
<proteinExistence type="predicted"/>
<dbReference type="Proteomes" id="UP000190188">
    <property type="component" value="Unassembled WGS sequence"/>
</dbReference>
<keyword evidence="3" id="KW-0804">Transcription</keyword>
<dbReference type="PROSITE" id="PS01124">
    <property type="entry name" value="HTH_ARAC_FAMILY_2"/>
    <property type="match status" value="1"/>
</dbReference>
<dbReference type="EMBL" id="MSZX01000010">
    <property type="protein sequence ID" value="OPA74788.1"/>
    <property type="molecule type" value="Genomic_DNA"/>
</dbReference>
<feature type="domain" description="HTH araC/xylS-type" evidence="4">
    <location>
        <begin position="190"/>
        <end position="288"/>
    </location>
</feature>
<dbReference type="InterPro" id="IPR018062">
    <property type="entry name" value="HTH_AraC-typ_CS"/>
</dbReference>
<dbReference type="InterPro" id="IPR009057">
    <property type="entry name" value="Homeodomain-like_sf"/>
</dbReference>
<dbReference type="PANTHER" id="PTHR43280">
    <property type="entry name" value="ARAC-FAMILY TRANSCRIPTIONAL REGULATOR"/>
    <property type="match status" value="1"/>
</dbReference>
<dbReference type="PROSITE" id="PS00041">
    <property type="entry name" value="HTH_ARAC_FAMILY_1"/>
    <property type="match status" value="1"/>
</dbReference>
<dbReference type="Pfam" id="PF02311">
    <property type="entry name" value="AraC_binding"/>
    <property type="match status" value="1"/>
</dbReference>
<name>A0A1T2X4G3_9BACL</name>
<evidence type="ECO:0000256" key="2">
    <source>
        <dbReference type="ARBA" id="ARBA00023125"/>
    </source>
</evidence>
<comment type="caution">
    <text evidence="5">The sequence shown here is derived from an EMBL/GenBank/DDBJ whole genome shotgun (WGS) entry which is preliminary data.</text>
</comment>
<dbReference type="InterPro" id="IPR014710">
    <property type="entry name" value="RmlC-like_jellyroll"/>
</dbReference>
<accession>A0A1T2X4G3</accession>
<dbReference type="SUPFAM" id="SSF51215">
    <property type="entry name" value="Regulatory protein AraC"/>
    <property type="match status" value="1"/>
</dbReference>
<dbReference type="InterPro" id="IPR018060">
    <property type="entry name" value="HTH_AraC"/>
</dbReference>
<protein>
    <submittedName>
        <fullName evidence="5">AraC family transcriptional regulator</fullName>
    </submittedName>
</protein>
<dbReference type="Gene3D" id="1.10.10.60">
    <property type="entry name" value="Homeodomain-like"/>
    <property type="match status" value="2"/>
</dbReference>
<dbReference type="GO" id="GO:0003700">
    <property type="term" value="F:DNA-binding transcription factor activity"/>
    <property type="evidence" value="ECO:0007669"/>
    <property type="project" value="InterPro"/>
</dbReference>
<dbReference type="AlphaFoldDB" id="A0A1T2X4G3"/>